<keyword evidence="5" id="KW-1185">Reference proteome</keyword>
<protein>
    <submittedName>
        <fullName evidence="2">Lantibiotic biosynthesis protein</fullName>
    </submittedName>
    <submittedName>
        <fullName evidence="3">Thiopeptide-type bacteriocin biosynthesis protein</fullName>
    </submittedName>
</protein>
<dbReference type="Proteomes" id="UP000677457">
    <property type="component" value="Unassembled WGS sequence"/>
</dbReference>
<dbReference type="InterPro" id="IPR023809">
    <property type="entry name" value="Thiopep_bacteriocin_synth_dom"/>
</dbReference>
<dbReference type="EMBL" id="VFOL01000001">
    <property type="protein sequence ID" value="TQL38561.1"/>
    <property type="molecule type" value="Genomic_DNA"/>
</dbReference>
<evidence type="ECO:0000313" key="2">
    <source>
        <dbReference type="EMBL" id="GIM84381.1"/>
    </source>
</evidence>
<sequence length="355" mass="39798">MTASAAAPTNAEDTADQRGQWIALHIFYAANPQPLLVECVAPLIRELTEQDLLAGHFFINYWLEGPHVRLRLRPRTPADEPEVRARTEAAVNRFLTTRPALYAMGTGYLRELYDILFALEFPEGRPAELVDANGQMLLRPNNSYSYRPYAPEYGKYGGPAGIEIAEWHFQHSTDTVLRAISSMNLHLRPVLLGTAAQLMTVHAGTFLPDREQLVDFLDQYHHYWHRAFAGTNLIGIDEYTRMYDSVAGELGRRVQQILTLIAQGETQRLPGFLRGWAEHAATLRQKVLALATSGELTVSAWSGGDRVITDPGEALTSLLSPYLHMTNNRLHATIRDEAYLSYLLARVLRESAVSS</sequence>
<dbReference type="GeneID" id="93772942"/>
<dbReference type="EMBL" id="BOQM01000010">
    <property type="protein sequence ID" value="GIM84381.1"/>
    <property type="molecule type" value="Genomic_DNA"/>
</dbReference>
<evidence type="ECO:0000259" key="1">
    <source>
        <dbReference type="Pfam" id="PF14028"/>
    </source>
</evidence>
<name>A0A542XRW0_SALAC</name>
<dbReference type="RefSeq" id="WP_012182729.1">
    <property type="nucleotide sequence ID" value="NZ_BOQM01000010.1"/>
</dbReference>
<reference evidence="3 4" key="1">
    <citation type="submission" date="2019-06" db="EMBL/GenBank/DDBJ databases">
        <title>Sequencing the genomes of 1000 actinobacteria strains.</title>
        <authorList>
            <person name="Klenk H.-P."/>
        </authorList>
    </citation>
    <scope>NUCLEOTIDE SEQUENCE [LARGE SCALE GENOMIC DNA]</scope>
    <source>
        <strain evidence="3 4">DSM 44819</strain>
    </source>
</reference>
<proteinExistence type="predicted"/>
<evidence type="ECO:0000313" key="4">
    <source>
        <dbReference type="Proteomes" id="UP000315983"/>
    </source>
</evidence>
<dbReference type="Proteomes" id="UP000315983">
    <property type="component" value="Unassembled WGS sequence"/>
</dbReference>
<evidence type="ECO:0000313" key="3">
    <source>
        <dbReference type="EMBL" id="TQL38561.1"/>
    </source>
</evidence>
<evidence type="ECO:0000313" key="5">
    <source>
        <dbReference type="Proteomes" id="UP000677457"/>
    </source>
</evidence>
<accession>A0A542XRW0</accession>
<dbReference type="OMA" id="ESYHAGW"/>
<dbReference type="AlphaFoldDB" id="A0A542XRW0"/>
<feature type="domain" description="Thiopeptide-type bacteriocin biosynthesis" evidence="1">
    <location>
        <begin position="21"/>
        <end position="348"/>
    </location>
</feature>
<dbReference type="Pfam" id="PF14028">
    <property type="entry name" value="Lant_dehydr_C"/>
    <property type="match status" value="1"/>
</dbReference>
<gene>
    <name evidence="3" type="ORF">FB564_3762</name>
    <name evidence="2" type="ORF">Sar04_17030</name>
</gene>
<reference evidence="2 5" key="2">
    <citation type="submission" date="2021-03" db="EMBL/GenBank/DDBJ databases">
        <title>Whole genome shotgun sequence of Salinispora arenicola NBRC 105043.</title>
        <authorList>
            <person name="Komaki H."/>
            <person name="Tamura T."/>
        </authorList>
    </citation>
    <scope>NUCLEOTIDE SEQUENCE [LARGE SCALE GENOMIC DNA]</scope>
    <source>
        <strain evidence="2 5">NBRC 105043</strain>
    </source>
</reference>
<comment type="caution">
    <text evidence="3">The sequence shown here is derived from an EMBL/GenBank/DDBJ whole genome shotgun (WGS) entry which is preliminary data.</text>
</comment>
<organism evidence="3 4">
    <name type="scientific">Salinispora arenicola</name>
    <dbReference type="NCBI Taxonomy" id="168697"/>
    <lineage>
        <taxon>Bacteria</taxon>
        <taxon>Bacillati</taxon>
        <taxon>Actinomycetota</taxon>
        <taxon>Actinomycetes</taxon>
        <taxon>Micromonosporales</taxon>
        <taxon>Micromonosporaceae</taxon>
        <taxon>Salinispora</taxon>
    </lineage>
</organism>